<dbReference type="Gramene" id="KCW56434">
    <property type="protein sequence ID" value="KCW56434"/>
    <property type="gene ID" value="EUGRSUZ_I02161"/>
</dbReference>
<dbReference type="InParanoid" id="A0A059ARS3"/>
<name>A0A059ARS3_EUCGR</name>
<dbReference type="EMBL" id="KK198761">
    <property type="protein sequence ID" value="KCW56434.1"/>
    <property type="molecule type" value="Genomic_DNA"/>
</dbReference>
<dbReference type="FunCoup" id="A0A059ARS3">
    <property type="interactions" value="16"/>
</dbReference>
<gene>
    <name evidence="1" type="ORF">EUGRSUZ_I02161</name>
</gene>
<organism evidence="1">
    <name type="scientific">Eucalyptus grandis</name>
    <name type="common">Flooded gum</name>
    <dbReference type="NCBI Taxonomy" id="71139"/>
    <lineage>
        <taxon>Eukaryota</taxon>
        <taxon>Viridiplantae</taxon>
        <taxon>Streptophyta</taxon>
        <taxon>Embryophyta</taxon>
        <taxon>Tracheophyta</taxon>
        <taxon>Spermatophyta</taxon>
        <taxon>Magnoliopsida</taxon>
        <taxon>eudicotyledons</taxon>
        <taxon>Gunneridae</taxon>
        <taxon>Pentapetalae</taxon>
        <taxon>rosids</taxon>
        <taxon>malvids</taxon>
        <taxon>Myrtales</taxon>
        <taxon>Myrtaceae</taxon>
        <taxon>Myrtoideae</taxon>
        <taxon>Eucalypteae</taxon>
        <taxon>Eucalyptus</taxon>
    </lineage>
</organism>
<sequence>MALSNLKAPRIMACKSGPVMVPLNRVMVLGNSQLPLRRAPAMRIRSSLKNQVFEDRAEGIICYRDENGEIICEGLDEGPRFQPKILRAEYHPRDAKIIGHLQQNWIQLVNGREVYEGGIGLMAQEGFNWNGFNRFH</sequence>
<protein>
    <submittedName>
        <fullName evidence="1">Uncharacterized protein</fullName>
    </submittedName>
</protein>
<reference evidence="1" key="1">
    <citation type="submission" date="2013-07" db="EMBL/GenBank/DDBJ databases">
        <title>The genome of Eucalyptus grandis.</title>
        <authorList>
            <person name="Schmutz J."/>
            <person name="Hayes R."/>
            <person name="Myburg A."/>
            <person name="Tuskan G."/>
            <person name="Grattapaglia D."/>
            <person name="Rokhsar D.S."/>
        </authorList>
    </citation>
    <scope>NUCLEOTIDE SEQUENCE</scope>
    <source>
        <tissue evidence="1">Leaf extractions</tissue>
    </source>
</reference>
<proteinExistence type="predicted"/>
<dbReference type="eggNOG" id="ENOG502S4D7">
    <property type="taxonomic scope" value="Eukaryota"/>
</dbReference>
<dbReference type="AlphaFoldDB" id="A0A059ARS3"/>
<dbReference type="PANTHER" id="PTHR34206">
    <property type="entry name" value="OS06G0193300 PROTEIN"/>
    <property type="match status" value="1"/>
</dbReference>
<dbReference type="PANTHER" id="PTHR34206:SF1">
    <property type="entry name" value="OS10G0390701 PROTEIN"/>
    <property type="match status" value="1"/>
</dbReference>
<dbReference type="OMA" id="QSEGVIC"/>
<accession>A0A059ARS3</accession>
<evidence type="ECO:0000313" key="1">
    <source>
        <dbReference type="EMBL" id="KCW56434.1"/>
    </source>
</evidence>
<dbReference type="OrthoDB" id="581210at2759"/>
<dbReference type="STRING" id="71139.A0A059ARS3"/>